<name>A0A078ATK7_STYLE</name>
<protein>
    <submittedName>
        <fullName evidence="1">Uncharacterized protein</fullName>
    </submittedName>
</protein>
<keyword evidence="2" id="KW-1185">Reference proteome</keyword>
<proteinExistence type="predicted"/>
<dbReference type="InParanoid" id="A0A078ATK7"/>
<organism evidence="1 2">
    <name type="scientific">Stylonychia lemnae</name>
    <name type="common">Ciliate</name>
    <dbReference type="NCBI Taxonomy" id="5949"/>
    <lineage>
        <taxon>Eukaryota</taxon>
        <taxon>Sar</taxon>
        <taxon>Alveolata</taxon>
        <taxon>Ciliophora</taxon>
        <taxon>Intramacronucleata</taxon>
        <taxon>Spirotrichea</taxon>
        <taxon>Stichotrichia</taxon>
        <taxon>Sporadotrichida</taxon>
        <taxon>Oxytrichidae</taxon>
        <taxon>Stylonychinae</taxon>
        <taxon>Stylonychia</taxon>
    </lineage>
</organism>
<accession>A0A078ATK7</accession>
<evidence type="ECO:0000313" key="1">
    <source>
        <dbReference type="EMBL" id="CDW85765.1"/>
    </source>
</evidence>
<evidence type="ECO:0000313" key="2">
    <source>
        <dbReference type="Proteomes" id="UP000039865"/>
    </source>
</evidence>
<sequence>MLGVCNRSLWEKKSGKLFKIKFMIEKMIPRMMTHLTKLCQGGGYWLGVRDYRRFILTYQQNIILSNKVNVKSPMIHAIKCYLPPQYFEIVENIYKIISSLGIRGVIPKVQKKKDDDYNSLCTKIDKSKIDFKNNDGSIDSKYDIRNSEFFMTNQVELSIGALQRIKHWYNPRKMEKIIEQINIADQDNHNKQFCKLDKEVDDQALYETNRVNKVAKEYYENTFMKQEELHQITLSDKYRDAEWFKYDIHIINMQRQTCINCHNLKISCLSKWHKTYLCTLTYRKINQKRTNKHDQFRSQDTNELYDDNTLDYNGQKITVSKGALQGSVISPFQFNINLKFTKDALQSQSTRAIQQGNLMIFAYDIPNICQNEIHTDRQIIGENRFDEIDIVKQVKYLGFQLSLSKQELVQSAASHNQKSMYPSAKDIQQNAQQKMFVTEEKQNIMLSIRRNHPKFEWPLVLLQNIKVYENQNYFKICMLDENVEELVKFIRNLVKKKVNLNQKD</sequence>
<dbReference type="EMBL" id="CCKQ01014033">
    <property type="protein sequence ID" value="CDW85765.1"/>
    <property type="molecule type" value="Genomic_DNA"/>
</dbReference>
<gene>
    <name evidence="1" type="primary">Contig12720.g13572</name>
    <name evidence="1" type="ORF">STYLEM_14852</name>
</gene>
<reference evidence="1 2" key="1">
    <citation type="submission" date="2014-06" db="EMBL/GenBank/DDBJ databases">
        <authorList>
            <person name="Swart Estienne"/>
        </authorList>
    </citation>
    <scope>NUCLEOTIDE SEQUENCE [LARGE SCALE GENOMIC DNA]</scope>
    <source>
        <strain evidence="1 2">130c</strain>
    </source>
</reference>
<dbReference type="Proteomes" id="UP000039865">
    <property type="component" value="Unassembled WGS sequence"/>
</dbReference>
<dbReference type="AlphaFoldDB" id="A0A078ATK7"/>